<name>A0AAI9ZDG6_9PEZI</name>
<evidence type="ECO:0000313" key="1">
    <source>
        <dbReference type="EMBL" id="KAK1622493.1"/>
    </source>
</evidence>
<keyword evidence="2" id="KW-1185">Reference proteome</keyword>
<dbReference type="Proteomes" id="UP001243989">
    <property type="component" value="Unassembled WGS sequence"/>
</dbReference>
<dbReference type="GeneID" id="85477912"/>
<sequence>MAPALLTSLPYELLLIIAEKLVEDDVFPSYKTECTYETSAGELDRYWRISHQLEENLSAMRDEGIYRPDNGASLARLAKAGNRRLSEACYEAFYRMPISGRGIIKIWDTLECFNSAYQNKIEHLKTLRGYKASLELNLARRKGPCIDATSNNFAKAVSLKLQNLRSLDIKYIGFPHLPQLVEAHFYKCIFLYPSQKDIFKHMPSLKVLVNEGSYFMDVEGAEAALRDSEYDGLPNLAATVETIEFTVGMEDPDIEAAFKEDSVEGLLDLITLMEESCQREWRKVRLIDITMLTVCYGCASLTWPGVDKSDFLAECLQLIEDAKKRFQREPGIKLLI</sequence>
<accession>A0AAI9ZDG6</accession>
<reference evidence="1" key="1">
    <citation type="submission" date="2021-06" db="EMBL/GenBank/DDBJ databases">
        <title>Comparative genomics, transcriptomics and evolutionary studies reveal genomic signatures of adaptation to plant cell wall in hemibiotrophic fungi.</title>
        <authorList>
            <consortium name="DOE Joint Genome Institute"/>
            <person name="Baroncelli R."/>
            <person name="Diaz J.F."/>
            <person name="Benocci T."/>
            <person name="Peng M."/>
            <person name="Battaglia E."/>
            <person name="Haridas S."/>
            <person name="Andreopoulos W."/>
            <person name="Labutti K."/>
            <person name="Pangilinan J."/>
            <person name="Floch G.L."/>
            <person name="Makela M.R."/>
            <person name="Henrissat B."/>
            <person name="Grigoriev I.V."/>
            <person name="Crouch J.A."/>
            <person name="De Vries R.P."/>
            <person name="Sukno S.A."/>
            <person name="Thon M.R."/>
        </authorList>
    </citation>
    <scope>NUCLEOTIDE SEQUENCE</scope>
    <source>
        <strain evidence="1">CBS 102054</strain>
    </source>
</reference>
<protein>
    <submittedName>
        <fullName evidence="1">Uncharacterized protein</fullName>
    </submittedName>
</protein>
<gene>
    <name evidence="1" type="ORF">BDP81DRAFT_455298</name>
</gene>
<evidence type="ECO:0000313" key="2">
    <source>
        <dbReference type="Proteomes" id="UP001243989"/>
    </source>
</evidence>
<comment type="caution">
    <text evidence="1">The sequence shown here is derived from an EMBL/GenBank/DDBJ whole genome shotgun (WGS) entry which is preliminary data.</text>
</comment>
<dbReference type="RefSeq" id="XP_060438488.1">
    <property type="nucleotide sequence ID" value="XM_060593050.1"/>
</dbReference>
<organism evidence="1 2">
    <name type="scientific">Colletotrichum phormii</name>
    <dbReference type="NCBI Taxonomy" id="359342"/>
    <lineage>
        <taxon>Eukaryota</taxon>
        <taxon>Fungi</taxon>
        <taxon>Dikarya</taxon>
        <taxon>Ascomycota</taxon>
        <taxon>Pezizomycotina</taxon>
        <taxon>Sordariomycetes</taxon>
        <taxon>Hypocreomycetidae</taxon>
        <taxon>Glomerellales</taxon>
        <taxon>Glomerellaceae</taxon>
        <taxon>Colletotrichum</taxon>
        <taxon>Colletotrichum acutatum species complex</taxon>
    </lineage>
</organism>
<dbReference type="EMBL" id="JAHMHQ010000035">
    <property type="protein sequence ID" value="KAK1622493.1"/>
    <property type="molecule type" value="Genomic_DNA"/>
</dbReference>
<dbReference type="AlphaFoldDB" id="A0AAI9ZDG6"/>
<proteinExistence type="predicted"/>